<evidence type="ECO:0000259" key="7">
    <source>
        <dbReference type="Pfam" id="PF00732"/>
    </source>
</evidence>
<dbReference type="RefSeq" id="WP_174716239.1">
    <property type="nucleotide sequence ID" value="NZ_CP054569.1"/>
</dbReference>
<dbReference type="Pfam" id="PF05199">
    <property type="entry name" value="GMC_oxred_C"/>
    <property type="match status" value="1"/>
</dbReference>
<feature type="domain" description="Glucose-methanol-choline oxidoreductase C-terminal" evidence="8">
    <location>
        <begin position="397"/>
        <end position="532"/>
    </location>
</feature>
<evidence type="ECO:0000256" key="1">
    <source>
        <dbReference type="ARBA" id="ARBA00001974"/>
    </source>
</evidence>
<evidence type="ECO:0000259" key="8">
    <source>
        <dbReference type="Pfam" id="PF05199"/>
    </source>
</evidence>
<gene>
    <name evidence="9" type="ORF">FOC81_10430</name>
</gene>
<dbReference type="Gene3D" id="3.30.560.10">
    <property type="entry name" value="Glucose Oxidase, domain 3"/>
    <property type="match status" value="1"/>
</dbReference>
<accession>A0A6N0JJY8</accession>
<dbReference type="Proteomes" id="UP000509782">
    <property type="component" value="Chromosome"/>
</dbReference>
<dbReference type="GO" id="GO:0016614">
    <property type="term" value="F:oxidoreductase activity, acting on CH-OH group of donors"/>
    <property type="evidence" value="ECO:0007669"/>
    <property type="project" value="InterPro"/>
</dbReference>
<dbReference type="InterPro" id="IPR000172">
    <property type="entry name" value="GMC_OxRdtase_N"/>
</dbReference>
<dbReference type="InterPro" id="IPR007867">
    <property type="entry name" value="GMC_OxRtase_C"/>
</dbReference>
<evidence type="ECO:0000256" key="3">
    <source>
        <dbReference type="ARBA" id="ARBA00022630"/>
    </source>
</evidence>
<evidence type="ECO:0000256" key="2">
    <source>
        <dbReference type="ARBA" id="ARBA00010790"/>
    </source>
</evidence>
<evidence type="ECO:0000313" key="10">
    <source>
        <dbReference type="Proteomes" id="UP000509782"/>
    </source>
</evidence>
<dbReference type="PANTHER" id="PTHR11552">
    <property type="entry name" value="GLUCOSE-METHANOL-CHOLINE GMC OXIDOREDUCTASE"/>
    <property type="match status" value="1"/>
</dbReference>
<dbReference type="Gene3D" id="3.50.50.60">
    <property type="entry name" value="FAD/NAD(P)-binding domain"/>
    <property type="match status" value="1"/>
</dbReference>
<dbReference type="Pfam" id="PF00732">
    <property type="entry name" value="GMC_oxred_N"/>
    <property type="match status" value="1"/>
</dbReference>
<proteinExistence type="inferred from homology"/>
<dbReference type="AlphaFoldDB" id="A0A6N0JJY8"/>
<evidence type="ECO:0000256" key="6">
    <source>
        <dbReference type="SAM" id="MobiDB-lite"/>
    </source>
</evidence>
<dbReference type="SUPFAM" id="SSF54373">
    <property type="entry name" value="FAD-linked reductases, C-terminal domain"/>
    <property type="match status" value="1"/>
</dbReference>
<feature type="binding site" evidence="5">
    <location>
        <position position="90"/>
    </location>
    <ligand>
        <name>FAD</name>
        <dbReference type="ChEBI" id="CHEBI:57692"/>
    </ligand>
</feature>
<evidence type="ECO:0000313" key="9">
    <source>
        <dbReference type="EMBL" id="QKQ47088.1"/>
    </source>
</evidence>
<dbReference type="GO" id="GO:0050660">
    <property type="term" value="F:flavin adenine dinucleotide binding"/>
    <property type="evidence" value="ECO:0007669"/>
    <property type="project" value="InterPro"/>
</dbReference>
<dbReference type="EMBL" id="CP054569">
    <property type="protein sequence ID" value="QKQ47088.1"/>
    <property type="molecule type" value="Genomic_DNA"/>
</dbReference>
<sequence length="546" mass="58989">MSKSTASAKTYDYVIVGAGSAGSILAARLSEDPGVTVCVLEAGPSDLRPYVRVPAGFVKTLSQDRITWQFKTQPSEGSGGRKISTTQGRVRGGSSSINGMMIVRGQPEDFDAWAAQGNAGWGYRDVLPYFARSERYTGPGDDKVRGRSGAIPVTPMDWFHPISETFIEAAVAAGHKRNPDYNSGDQEGVGYFQRTIERGLRVSAAVAFLEPALKRGNVELLSGVRAQRILFEGKRALGVGFIRRRGGEETVVRARREVIVSAGTVNTARLLQISGLGPASLLAGLGVKVVHELPGVGENLSDHYSARLVMRARPGVTTLNEMARGPRLLWQIMRWLARKPGVLTLTPSQAHLFCKSNAGVQRPDLQCVFVPGSYKEGKHYVLDDYPGVTGGWWQHRPLSRGHVRARSTDVYEDPLIQPNYLAHSLDQEVMVAGMKIIRGLLHSPALAKYLVEETVPGVQLSTDEQLLDFCKHHGSTGYHLVGTARMGPASDPMSVVDGSLRVRGVANLRVIDASVMPAITSGNTYAATLMIAEKGADLVRGKCPPG</sequence>
<reference evidence="9 10" key="1">
    <citation type="submission" date="2020-05" db="EMBL/GenBank/DDBJ databases">
        <title>FDA dAtabase for Regulatory Grade micrObial Sequences (FDA-ARGOS): Supporting development and validation of Infectious Disease Dx tests.</title>
        <authorList>
            <person name="Sproer C."/>
            <person name="Gronow S."/>
            <person name="Severitt S."/>
            <person name="Schroder I."/>
            <person name="Tallon L."/>
            <person name="Sadzewicz L."/>
            <person name="Zhao X."/>
            <person name="Vavikolanu K."/>
            <person name="Mehta A."/>
            <person name="Aluvathingal J."/>
            <person name="Nadendla S."/>
            <person name="Myers T."/>
            <person name="Yan Y."/>
            <person name="Sichtig H."/>
        </authorList>
    </citation>
    <scope>NUCLEOTIDE SEQUENCE [LARGE SCALE GENOMIC DNA]</scope>
    <source>
        <strain evidence="9 10">FDAARGOS_787</strain>
    </source>
</reference>
<dbReference type="InterPro" id="IPR012132">
    <property type="entry name" value="GMC_OxRdtase"/>
</dbReference>
<dbReference type="SUPFAM" id="SSF51905">
    <property type="entry name" value="FAD/NAD(P)-binding domain"/>
    <property type="match status" value="1"/>
</dbReference>
<evidence type="ECO:0000256" key="4">
    <source>
        <dbReference type="ARBA" id="ARBA00022827"/>
    </source>
</evidence>
<dbReference type="InterPro" id="IPR036188">
    <property type="entry name" value="FAD/NAD-bd_sf"/>
</dbReference>
<feature type="domain" description="Glucose-methanol-choline oxidoreductase N-terminal" evidence="7">
    <location>
        <begin position="11"/>
        <end position="304"/>
    </location>
</feature>
<evidence type="ECO:0000256" key="5">
    <source>
        <dbReference type="PIRSR" id="PIRSR000137-2"/>
    </source>
</evidence>
<name>A0A6N0JJY8_ACHDE</name>
<feature type="region of interest" description="Disordered" evidence="6">
    <location>
        <begin position="72"/>
        <end position="97"/>
    </location>
</feature>
<comment type="cofactor">
    <cofactor evidence="1 5">
        <name>FAD</name>
        <dbReference type="ChEBI" id="CHEBI:57692"/>
    </cofactor>
</comment>
<organism evidence="9 10">
    <name type="scientific">Achromobacter denitrificans</name>
    <name type="common">Alcaligenes denitrificans</name>
    <dbReference type="NCBI Taxonomy" id="32002"/>
    <lineage>
        <taxon>Bacteria</taxon>
        <taxon>Pseudomonadati</taxon>
        <taxon>Pseudomonadota</taxon>
        <taxon>Betaproteobacteria</taxon>
        <taxon>Burkholderiales</taxon>
        <taxon>Alcaligenaceae</taxon>
        <taxon>Achromobacter</taxon>
    </lineage>
</organism>
<keyword evidence="3" id="KW-0285">Flavoprotein</keyword>
<keyword evidence="4 5" id="KW-0274">FAD</keyword>
<protein>
    <submittedName>
        <fullName evidence="9">GMC family oxidoreductase N-terminal domain-containing protein</fullName>
    </submittedName>
</protein>
<comment type="similarity">
    <text evidence="2">Belongs to the GMC oxidoreductase family.</text>
</comment>
<dbReference type="PANTHER" id="PTHR11552:SF147">
    <property type="entry name" value="CHOLINE DEHYDROGENASE, MITOCHONDRIAL"/>
    <property type="match status" value="1"/>
</dbReference>
<feature type="compositionally biased region" description="Polar residues" evidence="6">
    <location>
        <begin position="83"/>
        <end position="97"/>
    </location>
</feature>
<dbReference type="PIRSF" id="PIRSF000137">
    <property type="entry name" value="Alcohol_oxidase"/>
    <property type="match status" value="1"/>
</dbReference>